<proteinExistence type="predicted"/>
<dbReference type="SUPFAM" id="SSF89372">
    <property type="entry name" value="Fucose-specific lectin"/>
    <property type="match status" value="1"/>
</dbReference>
<comment type="caution">
    <text evidence="3">The sequence shown here is derived from an EMBL/GenBank/DDBJ whole genome shotgun (WGS) entry which is preliminary data.</text>
</comment>
<gene>
    <name evidence="3" type="ORF">GCM10010201_24750</name>
</gene>
<evidence type="ECO:0000259" key="1">
    <source>
        <dbReference type="Pfam" id="PF14517"/>
    </source>
</evidence>
<evidence type="ECO:0000313" key="3">
    <source>
        <dbReference type="EMBL" id="GAA2525106.1"/>
    </source>
</evidence>
<dbReference type="Gene3D" id="2.115.10.10">
    <property type="entry name" value="Tachylectin 2"/>
    <property type="match status" value="1"/>
</dbReference>
<dbReference type="InterPro" id="IPR058502">
    <property type="entry name" value="PLL-like_beta-prop"/>
</dbReference>
<evidence type="ECO:0000313" key="4">
    <source>
        <dbReference type="Proteomes" id="UP001499978"/>
    </source>
</evidence>
<feature type="domain" description="PLL-like beta propeller" evidence="2">
    <location>
        <begin position="321"/>
        <end position="479"/>
    </location>
</feature>
<keyword evidence="4" id="KW-1185">Reference proteome</keyword>
<evidence type="ECO:0008006" key="5">
    <source>
        <dbReference type="Google" id="ProtNLM"/>
    </source>
</evidence>
<protein>
    <recommendedName>
        <fullName evidence="5">Tachylectin 2 domain-containing protein</fullName>
    </recommendedName>
</protein>
<dbReference type="Proteomes" id="UP001499978">
    <property type="component" value="Unassembled WGS sequence"/>
</dbReference>
<feature type="domain" description="Tachylectin 2" evidence="1">
    <location>
        <begin position="67"/>
        <end position="267"/>
    </location>
</feature>
<evidence type="ECO:0000259" key="2">
    <source>
        <dbReference type="Pfam" id="PF26607"/>
    </source>
</evidence>
<dbReference type="Pfam" id="PF26607">
    <property type="entry name" value="DUF8189"/>
    <property type="match status" value="1"/>
</dbReference>
<dbReference type="Pfam" id="PF14517">
    <property type="entry name" value="Tachylectin"/>
    <property type="match status" value="1"/>
</dbReference>
<sequence length="641" mass="67828">MVAATAVVTGSLSVPAAVASERAGSQAAVKCTGSGTIFLPVKEADGATRLRVYSVSAPGTTEAAMGSFTLSGVGWDKFGNLFGGPGGRLYAVHPTDGLFRYRWSGTQWTEQRVNMSASFQTYAKEAHRNRITVDSRGDIYLIDTKGPLRHYRYDEAAKKWTIYGQVLATGWDKYDAVTAVAPGVLVARTPEGVTSWHRYDIDGQRWLVRDRTVGSGWGVFKRGLVSAGGGTLFGLEDNGRVMHYRYDPVKQGWPVAKVVVGSGFGVEHSDIAAVTDTCSDDLPNVPDVNVPQRVGSRIAAYRAPKASELDIAVTDNAGFIRHAKISGSAAQWSTISGEQAFADTPAIVPDAKGILSVYGHSRNGNVYEMTQTAEGSPQFKAPTSMGGELASATASVRLVDGRLAMFGVGENGRLRAREQEGSPDGMLLPWIELDSPKLAVTPQAVARADGSVELVGIDVTGTVHSARYQSQSIGAWSSLGGDGFTGRPAAVSMPGPRLRVFARTAGGSIVSQLQHQDGAFPQKWEPLGNLTTVGSPAAVIDGSDSTVTVVARTEDGGVFQATETAAGSGQWKAWARVNPAGERAATDVTLSNLAVNGVESWGVLFLTTDNDLRLWYKASGAGLRGGKPFEGRKFRIPAGRG</sequence>
<dbReference type="InterPro" id="IPR036813">
    <property type="entry name" value="Tachylectin2_sf"/>
</dbReference>
<reference evidence="4" key="1">
    <citation type="journal article" date="2019" name="Int. J. Syst. Evol. Microbiol.">
        <title>The Global Catalogue of Microorganisms (GCM) 10K type strain sequencing project: providing services to taxonomists for standard genome sequencing and annotation.</title>
        <authorList>
            <consortium name="The Broad Institute Genomics Platform"/>
            <consortium name="The Broad Institute Genome Sequencing Center for Infectious Disease"/>
            <person name="Wu L."/>
            <person name="Ma J."/>
        </authorList>
    </citation>
    <scope>NUCLEOTIDE SEQUENCE [LARGE SCALE GENOMIC DNA]</scope>
    <source>
        <strain evidence="4">JCM 3367</strain>
    </source>
</reference>
<dbReference type="EMBL" id="BAAARY010000010">
    <property type="protein sequence ID" value="GAA2525106.1"/>
    <property type="molecule type" value="Genomic_DNA"/>
</dbReference>
<dbReference type="InterPro" id="IPR023294">
    <property type="entry name" value="Tachylectin2"/>
</dbReference>
<dbReference type="SUPFAM" id="SSF50934">
    <property type="entry name" value="Tachylectin-2"/>
    <property type="match status" value="1"/>
</dbReference>
<name>A0ABP6AWD0_9ACTN</name>
<organism evidence="3 4">
    <name type="scientific">Pilimelia columellifera subsp. columellifera</name>
    <dbReference type="NCBI Taxonomy" id="706583"/>
    <lineage>
        <taxon>Bacteria</taxon>
        <taxon>Bacillati</taxon>
        <taxon>Actinomycetota</taxon>
        <taxon>Actinomycetes</taxon>
        <taxon>Micromonosporales</taxon>
        <taxon>Micromonosporaceae</taxon>
        <taxon>Pilimelia</taxon>
    </lineage>
</organism>
<accession>A0ABP6AWD0</accession>
<dbReference type="Gene3D" id="2.120.10.70">
    <property type="entry name" value="Fucose-specific lectin"/>
    <property type="match status" value="1"/>
</dbReference>